<feature type="domain" description="DUF5658" evidence="3">
    <location>
        <begin position="67"/>
        <end position="153"/>
    </location>
</feature>
<keyword evidence="2" id="KW-0472">Membrane</keyword>
<evidence type="ECO:0000259" key="3">
    <source>
        <dbReference type="Pfam" id="PF18902"/>
    </source>
</evidence>
<dbReference type="Proteomes" id="UP000697710">
    <property type="component" value="Unassembled WGS sequence"/>
</dbReference>
<dbReference type="AlphaFoldDB" id="A0A956LW66"/>
<feature type="region of interest" description="Disordered" evidence="1">
    <location>
        <begin position="1"/>
        <end position="29"/>
    </location>
</feature>
<dbReference type="EMBL" id="JAGQHR010000034">
    <property type="protein sequence ID" value="MCA9726483.1"/>
    <property type="molecule type" value="Genomic_DNA"/>
</dbReference>
<dbReference type="Pfam" id="PF18902">
    <property type="entry name" value="DUF5658"/>
    <property type="match status" value="1"/>
</dbReference>
<protein>
    <recommendedName>
        <fullName evidence="3">DUF5658 domain-containing protein</fullName>
    </recommendedName>
</protein>
<reference evidence="4" key="1">
    <citation type="submission" date="2020-04" db="EMBL/GenBank/DDBJ databases">
        <authorList>
            <person name="Zhang T."/>
        </authorList>
    </citation>
    <scope>NUCLEOTIDE SEQUENCE</scope>
    <source>
        <strain evidence="4">HKST-UBA01</strain>
    </source>
</reference>
<evidence type="ECO:0000313" key="5">
    <source>
        <dbReference type="Proteomes" id="UP000697710"/>
    </source>
</evidence>
<comment type="caution">
    <text evidence="4">The sequence shown here is derived from an EMBL/GenBank/DDBJ whole genome shotgun (WGS) entry which is preliminary data.</text>
</comment>
<gene>
    <name evidence="4" type="ORF">KC729_02300</name>
</gene>
<evidence type="ECO:0000256" key="1">
    <source>
        <dbReference type="SAM" id="MobiDB-lite"/>
    </source>
</evidence>
<organism evidence="4 5">
    <name type="scientific">Eiseniibacteriota bacterium</name>
    <dbReference type="NCBI Taxonomy" id="2212470"/>
    <lineage>
        <taxon>Bacteria</taxon>
        <taxon>Candidatus Eiseniibacteriota</taxon>
    </lineage>
</organism>
<feature type="transmembrane region" description="Helical" evidence="2">
    <location>
        <begin position="135"/>
        <end position="156"/>
    </location>
</feature>
<proteinExistence type="predicted"/>
<reference evidence="4" key="2">
    <citation type="journal article" date="2021" name="Microbiome">
        <title>Successional dynamics and alternative stable states in a saline activated sludge microbial community over 9 years.</title>
        <authorList>
            <person name="Wang Y."/>
            <person name="Ye J."/>
            <person name="Ju F."/>
            <person name="Liu L."/>
            <person name="Boyd J.A."/>
            <person name="Deng Y."/>
            <person name="Parks D.H."/>
            <person name="Jiang X."/>
            <person name="Yin X."/>
            <person name="Woodcroft B.J."/>
            <person name="Tyson G.W."/>
            <person name="Hugenholtz P."/>
            <person name="Polz M.F."/>
            <person name="Zhang T."/>
        </authorList>
    </citation>
    <scope>NUCLEOTIDE SEQUENCE</scope>
    <source>
        <strain evidence="4">HKST-UBA01</strain>
    </source>
</reference>
<dbReference type="InterPro" id="IPR043717">
    <property type="entry name" value="DUF5658"/>
</dbReference>
<keyword evidence="2" id="KW-1133">Transmembrane helix</keyword>
<evidence type="ECO:0000313" key="4">
    <source>
        <dbReference type="EMBL" id="MCA9726483.1"/>
    </source>
</evidence>
<feature type="transmembrane region" description="Helical" evidence="2">
    <location>
        <begin position="104"/>
        <end position="123"/>
    </location>
</feature>
<sequence length="157" mass="17328">MNAEPNPHASAVDSDPCRRGPDRRRRPTPLLSRYTFTGRRRHNRRGDDPASGYYVDWVEGNYRSAVIAVGIFIALDALATLEILSRGGSEANPLMARLLGHSVWTFLIVKFAGAFLAIAVLAIHRHFPNIRRLGALLLAAYGSIALYHLLLLVISAL</sequence>
<accession>A0A956LW66</accession>
<evidence type="ECO:0000256" key="2">
    <source>
        <dbReference type="SAM" id="Phobius"/>
    </source>
</evidence>
<feature type="transmembrane region" description="Helical" evidence="2">
    <location>
        <begin position="65"/>
        <end position="84"/>
    </location>
</feature>
<keyword evidence="2" id="KW-0812">Transmembrane</keyword>
<name>A0A956LW66_UNCEI</name>